<evidence type="ECO:0000313" key="4">
    <source>
        <dbReference type="Proteomes" id="UP001232493"/>
    </source>
</evidence>
<gene>
    <name evidence="3" type="primary">cmr1</name>
    <name evidence="3" type="ORF">JRV97_01095</name>
</gene>
<accession>A0ABY8PRA0</accession>
<sequence>MNLLEYEITTISPMFASRNGSTFELTSQSVRGVLRFWFRAVIPRILNIHHYDGREENYIGLKKAEELIFGSTKIKSTFDVIIEEIDLQKSRNTDEFAPGRYNKYGIYGVENREFLKENSKIKLIFVIKDEKVKELLNDLLILTSLVSGFGAKSRKGFGSFKINNITNITLNDILNKLDEENKKIFSNDKFELNPTEFNGEVADYPVLVRGYYKSFSINKNNNSFKDVYNYLFRTARNFNQKGIYTKTKLRLRRKGGDSFTSAIHEVERNNGERDIIFHQSILGLPINYKTWDGQHRRLRGSNYTLKPRETDRKASPLFISVHKKNSGYTIRFLVLKSRLTNSDSKLIFQKSRNRIFVKGNENYDELIEELKNNVRG</sequence>
<dbReference type="Proteomes" id="UP001232493">
    <property type="component" value="Chromosome"/>
</dbReference>
<dbReference type="NCBIfam" id="TIGR01894">
    <property type="entry name" value="cas_TM1795_cmr1"/>
    <property type="match status" value="1"/>
</dbReference>
<organism evidence="3 4">
    <name type="scientific">Marinitoga aeolica</name>
    <dbReference type="NCBI Taxonomy" id="2809031"/>
    <lineage>
        <taxon>Bacteria</taxon>
        <taxon>Thermotogati</taxon>
        <taxon>Thermotogota</taxon>
        <taxon>Thermotogae</taxon>
        <taxon>Petrotogales</taxon>
        <taxon>Petrotogaceae</taxon>
        <taxon>Marinitoga</taxon>
    </lineage>
</organism>
<dbReference type="RefSeq" id="WP_280999444.1">
    <property type="nucleotide sequence ID" value="NZ_CP069362.1"/>
</dbReference>
<dbReference type="InterPro" id="IPR007522">
    <property type="entry name" value="CRISPR-assoc_prot_TM1795"/>
</dbReference>
<evidence type="ECO:0000313" key="3">
    <source>
        <dbReference type="EMBL" id="WGS65182.1"/>
    </source>
</evidence>
<keyword evidence="4" id="KW-1185">Reference proteome</keyword>
<protein>
    <submittedName>
        <fullName evidence="3">Type III-B CRISPR module RAMP protein Cmr1</fullName>
    </submittedName>
</protein>
<keyword evidence="1" id="KW-0051">Antiviral defense</keyword>
<evidence type="ECO:0000259" key="2">
    <source>
        <dbReference type="Pfam" id="PF03787"/>
    </source>
</evidence>
<name>A0ABY8PRA0_9BACT</name>
<dbReference type="Pfam" id="PF03787">
    <property type="entry name" value="RAMPs"/>
    <property type="match status" value="1"/>
</dbReference>
<proteinExistence type="predicted"/>
<evidence type="ECO:0000256" key="1">
    <source>
        <dbReference type="ARBA" id="ARBA00023118"/>
    </source>
</evidence>
<dbReference type="InterPro" id="IPR005537">
    <property type="entry name" value="RAMP_III_fam"/>
</dbReference>
<reference evidence="3 4" key="1">
    <citation type="submission" date="2021-02" db="EMBL/GenBank/DDBJ databases">
        <title>Characterization of Marinitoga sp. nov. str. BP5-C20A.</title>
        <authorList>
            <person name="Erauso G."/>
            <person name="Postec A."/>
        </authorList>
    </citation>
    <scope>NUCLEOTIDE SEQUENCE [LARGE SCALE GENOMIC DNA]</scope>
    <source>
        <strain evidence="3 4">BP5-C20A</strain>
    </source>
</reference>
<feature type="domain" description="CRISPR type III-associated protein" evidence="2">
    <location>
        <begin position="7"/>
        <end position="161"/>
    </location>
</feature>
<dbReference type="EMBL" id="CP069362">
    <property type="protein sequence ID" value="WGS65182.1"/>
    <property type="molecule type" value="Genomic_DNA"/>
</dbReference>